<evidence type="ECO:0000256" key="2">
    <source>
        <dbReference type="SAM" id="SignalP"/>
    </source>
</evidence>
<dbReference type="Proteomes" id="UP001262754">
    <property type="component" value="Unassembled WGS sequence"/>
</dbReference>
<evidence type="ECO:0000256" key="1">
    <source>
        <dbReference type="SAM" id="MobiDB-lite"/>
    </source>
</evidence>
<feature type="signal peptide" evidence="2">
    <location>
        <begin position="1"/>
        <end position="26"/>
    </location>
</feature>
<gene>
    <name evidence="3" type="ORF">J2800_000330</name>
</gene>
<sequence length="176" mass="18673">MIRPSPVARRAFLTASLALLATPALARSAKKEKKGGKEAEGEEAPDPVIKLQSMALPVIAGGKLVNYVFVQMTVTLKPGVLVTIFEGKEPLLRDAIVREAHNRPFVRPDSYVALDEARLKASVLREVNGLIGPGKVALVTVVKQTPRNFVAPPAKPGTTAKPAPRPTSAGDSDLVP</sequence>
<evidence type="ECO:0008006" key="5">
    <source>
        <dbReference type="Google" id="ProtNLM"/>
    </source>
</evidence>
<keyword evidence="4" id="KW-1185">Reference proteome</keyword>
<reference evidence="3 4" key="1">
    <citation type="submission" date="2023-07" db="EMBL/GenBank/DDBJ databases">
        <title>Sorghum-associated microbial communities from plants grown in Nebraska, USA.</title>
        <authorList>
            <person name="Schachtman D."/>
        </authorList>
    </citation>
    <scope>NUCLEOTIDE SEQUENCE [LARGE SCALE GENOMIC DNA]</scope>
    <source>
        <strain evidence="3 4">DS2154</strain>
    </source>
</reference>
<feature type="chain" id="PRO_5045174186" description="Flagellar protein FliL" evidence="2">
    <location>
        <begin position="27"/>
        <end position="176"/>
    </location>
</feature>
<accession>A0ABU1MTV7</accession>
<dbReference type="EMBL" id="JAVDRL010000001">
    <property type="protein sequence ID" value="MDR6529615.1"/>
    <property type="molecule type" value="Genomic_DNA"/>
</dbReference>
<evidence type="ECO:0000313" key="4">
    <source>
        <dbReference type="Proteomes" id="UP001262754"/>
    </source>
</evidence>
<evidence type="ECO:0000313" key="3">
    <source>
        <dbReference type="EMBL" id="MDR6529615.1"/>
    </source>
</evidence>
<comment type="caution">
    <text evidence="3">The sequence shown here is derived from an EMBL/GenBank/DDBJ whole genome shotgun (WGS) entry which is preliminary data.</text>
</comment>
<organism evidence="3 4">
    <name type="scientific">Caulobacter rhizosphaerae</name>
    <dbReference type="NCBI Taxonomy" id="2010972"/>
    <lineage>
        <taxon>Bacteria</taxon>
        <taxon>Pseudomonadati</taxon>
        <taxon>Pseudomonadota</taxon>
        <taxon>Alphaproteobacteria</taxon>
        <taxon>Caulobacterales</taxon>
        <taxon>Caulobacteraceae</taxon>
        <taxon>Caulobacter</taxon>
    </lineage>
</organism>
<proteinExistence type="predicted"/>
<dbReference type="RefSeq" id="WP_310028645.1">
    <property type="nucleotide sequence ID" value="NZ_JAVDRL010000001.1"/>
</dbReference>
<name>A0ABU1MTV7_9CAUL</name>
<protein>
    <recommendedName>
        <fullName evidence="5">Flagellar protein FliL</fullName>
    </recommendedName>
</protein>
<feature type="region of interest" description="Disordered" evidence="1">
    <location>
        <begin position="149"/>
        <end position="176"/>
    </location>
</feature>
<keyword evidence="2" id="KW-0732">Signal</keyword>